<organism evidence="1 2">
    <name type="scientific">Colletotrichum nymphaeae SA-01</name>
    <dbReference type="NCBI Taxonomy" id="1460502"/>
    <lineage>
        <taxon>Eukaryota</taxon>
        <taxon>Fungi</taxon>
        <taxon>Dikarya</taxon>
        <taxon>Ascomycota</taxon>
        <taxon>Pezizomycotina</taxon>
        <taxon>Sordariomycetes</taxon>
        <taxon>Hypocreomycetidae</taxon>
        <taxon>Glomerellales</taxon>
        <taxon>Glomerellaceae</taxon>
        <taxon>Colletotrichum</taxon>
        <taxon>Colletotrichum acutatum species complex</taxon>
    </lineage>
</organism>
<accession>A0A135UM00</accession>
<evidence type="ECO:0000313" key="1">
    <source>
        <dbReference type="EMBL" id="KXH61405.1"/>
    </source>
</evidence>
<evidence type="ECO:0000313" key="2">
    <source>
        <dbReference type="Proteomes" id="UP000070054"/>
    </source>
</evidence>
<dbReference type="Proteomes" id="UP000070054">
    <property type="component" value="Unassembled WGS sequence"/>
</dbReference>
<dbReference type="AlphaFoldDB" id="A0A135UM00"/>
<dbReference type="EMBL" id="JEMN01000407">
    <property type="protein sequence ID" value="KXH61405.1"/>
    <property type="molecule type" value="Genomic_DNA"/>
</dbReference>
<name>A0A135UM00_9PEZI</name>
<proteinExistence type="predicted"/>
<comment type="caution">
    <text evidence="1">The sequence shown here is derived from an EMBL/GenBank/DDBJ whole genome shotgun (WGS) entry which is preliminary data.</text>
</comment>
<gene>
    <name evidence="1" type="ORF">CNYM01_09654</name>
</gene>
<protein>
    <submittedName>
        <fullName evidence="1">Uncharacterized protein</fullName>
    </submittedName>
</protein>
<sequence length="165" mass="18109">MPPQNPLILPNPLILSRNNTPLLVQLPPQPPILLLHAIVLPLPRARNPPQLLDPLRHPVAQPVSKVMVVMRTMPQPRRQLSLDLLQLMPQPLHLLQVLARVPARALDRPPQAGIVLAQELVLRLRGDEQGREAAAFDVRGLEVAFQGVVFAGEGVVCFAELALAV</sequence>
<keyword evidence="2" id="KW-1185">Reference proteome</keyword>
<reference evidence="1 2" key="1">
    <citation type="submission" date="2014-02" db="EMBL/GenBank/DDBJ databases">
        <title>The genome sequence of Colletotrichum nymphaeae SA-01.</title>
        <authorList>
            <person name="Baroncelli R."/>
            <person name="Thon M.R."/>
        </authorList>
    </citation>
    <scope>NUCLEOTIDE SEQUENCE [LARGE SCALE GENOMIC DNA]</scope>
    <source>
        <strain evidence="1 2">SA-01</strain>
    </source>
</reference>